<dbReference type="InterPro" id="IPR002898">
    <property type="entry name" value="MotA_ExbB_proton_chnl"/>
</dbReference>
<evidence type="ECO:0000256" key="3">
    <source>
        <dbReference type="ARBA" id="ARBA00022475"/>
    </source>
</evidence>
<keyword evidence="4 9" id="KW-0812">Transmembrane</keyword>
<feature type="transmembrane region" description="Helical" evidence="9">
    <location>
        <begin position="112"/>
        <end position="135"/>
    </location>
</feature>
<keyword evidence="7 9" id="KW-0472">Membrane</keyword>
<reference evidence="11 12" key="1">
    <citation type="journal article" date="2019" name="Nat. Microbiol.">
        <title>Mediterranean grassland soil C-N compound turnover is dependent on rainfall and depth, and is mediated by genomically divergent microorganisms.</title>
        <authorList>
            <person name="Diamond S."/>
            <person name="Andeer P.F."/>
            <person name="Li Z."/>
            <person name="Crits-Christoph A."/>
            <person name="Burstein D."/>
            <person name="Anantharaman K."/>
            <person name="Lane K.R."/>
            <person name="Thomas B.C."/>
            <person name="Pan C."/>
            <person name="Northen T.R."/>
            <person name="Banfield J.F."/>
        </authorList>
    </citation>
    <scope>NUCLEOTIDE SEQUENCE [LARGE SCALE GENOMIC DNA]</scope>
    <source>
        <strain evidence="11">WS_5</strain>
    </source>
</reference>
<keyword evidence="3" id="KW-1003">Cell membrane</keyword>
<comment type="subcellular location">
    <subcellularLocation>
        <location evidence="1">Cell membrane</location>
        <topology evidence="1">Multi-pass membrane protein</topology>
    </subcellularLocation>
    <subcellularLocation>
        <location evidence="8">Membrane</location>
        <topology evidence="8">Multi-pass membrane protein</topology>
    </subcellularLocation>
</comment>
<dbReference type="AlphaFoldDB" id="A0A538TCD5"/>
<feature type="transmembrane region" description="Helical" evidence="9">
    <location>
        <begin position="155"/>
        <end position="177"/>
    </location>
</feature>
<feature type="domain" description="MotA/TolQ/ExbB proton channel" evidence="10">
    <location>
        <begin position="86"/>
        <end position="189"/>
    </location>
</feature>
<evidence type="ECO:0000256" key="2">
    <source>
        <dbReference type="ARBA" id="ARBA00022448"/>
    </source>
</evidence>
<evidence type="ECO:0000256" key="6">
    <source>
        <dbReference type="ARBA" id="ARBA00022989"/>
    </source>
</evidence>
<evidence type="ECO:0000313" key="11">
    <source>
        <dbReference type="EMBL" id="TMQ61313.1"/>
    </source>
</evidence>
<dbReference type="GO" id="GO:0005886">
    <property type="term" value="C:plasma membrane"/>
    <property type="evidence" value="ECO:0007669"/>
    <property type="project" value="UniProtKB-SubCell"/>
</dbReference>
<dbReference type="InterPro" id="IPR050790">
    <property type="entry name" value="ExbB/TolQ_transport"/>
</dbReference>
<evidence type="ECO:0000259" key="10">
    <source>
        <dbReference type="Pfam" id="PF01618"/>
    </source>
</evidence>
<evidence type="ECO:0000256" key="9">
    <source>
        <dbReference type="SAM" id="Phobius"/>
    </source>
</evidence>
<keyword evidence="5 8" id="KW-0653">Protein transport</keyword>
<protein>
    <submittedName>
        <fullName evidence="11">MotA/TolQ/ExbB proton channel family protein</fullName>
    </submittedName>
</protein>
<sequence>MFENFDWIGAMRSSPVMVVILICSVLTVGFALERLFYFTKRRGDPDTSLATALKAVRGGNREEAVRVCSASLHPFGPVAAEILRSADLPAEAAEEKLQIVLSEQRMALERNLGFLGTMGNTAPLIGLLGTVWGIMRAFHDMARTGSAGPSVVAAGVAEALFTTAAGLLVAVPAVMLYNHFVRQMGTLLTVAENHARTLRIESTHRNASRPSTRAA</sequence>
<keyword evidence="6 9" id="KW-1133">Transmembrane helix</keyword>
<feature type="transmembrane region" description="Helical" evidence="9">
    <location>
        <begin position="12"/>
        <end position="32"/>
    </location>
</feature>
<accession>A0A538TCD5</accession>
<evidence type="ECO:0000256" key="8">
    <source>
        <dbReference type="RuleBase" id="RU004057"/>
    </source>
</evidence>
<organism evidence="11 12">
    <name type="scientific">Eiseniibacteriota bacterium</name>
    <dbReference type="NCBI Taxonomy" id="2212470"/>
    <lineage>
        <taxon>Bacteria</taxon>
        <taxon>Candidatus Eiseniibacteriota</taxon>
    </lineage>
</organism>
<dbReference type="GO" id="GO:0017038">
    <property type="term" value="P:protein import"/>
    <property type="evidence" value="ECO:0007669"/>
    <property type="project" value="TreeGrafter"/>
</dbReference>
<comment type="caution">
    <text evidence="11">The sequence shown here is derived from an EMBL/GenBank/DDBJ whole genome shotgun (WGS) entry which is preliminary data.</text>
</comment>
<evidence type="ECO:0000256" key="1">
    <source>
        <dbReference type="ARBA" id="ARBA00004651"/>
    </source>
</evidence>
<proteinExistence type="inferred from homology"/>
<evidence type="ECO:0000256" key="7">
    <source>
        <dbReference type="ARBA" id="ARBA00023136"/>
    </source>
</evidence>
<dbReference type="EMBL" id="VBOV01000035">
    <property type="protein sequence ID" value="TMQ61313.1"/>
    <property type="molecule type" value="Genomic_DNA"/>
</dbReference>
<dbReference type="Proteomes" id="UP000320913">
    <property type="component" value="Unassembled WGS sequence"/>
</dbReference>
<keyword evidence="2 8" id="KW-0813">Transport</keyword>
<evidence type="ECO:0000313" key="12">
    <source>
        <dbReference type="Proteomes" id="UP000320913"/>
    </source>
</evidence>
<comment type="similarity">
    <text evidence="8">Belongs to the exbB/tolQ family.</text>
</comment>
<evidence type="ECO:0000256" key="4">
    <source>
        <dbReference type="ARBA" id="ARBA00022692"/>
    </source>
</evidence>
<gene>
    <name evidence="11" type="ORF">E6K75_01545</name>
</gene>
<dbReference type="Pfam" id="PF01618">
    <property type="entry name" value="MotA_ExbB"/>
    <property type="match status" value="1"/>
</dbReference>
<dbReference type="PANTHER" id="PTHR30625:SF15">
    <property type="entry name" value="BIOPOLYMER TRANSPORT PROTEIN EXBB"/>
    <property type="match status" value="1"/>
</dbReference>
<name>A0A538TCD5_UNCEI</name>
<dbReference type="PANTHER" id="PTHR30625">
    <property type="entry name" value="PROTEIN TOLQ"/>
    <property type="match status" value="1"/>
</dbReference>
<evidence type="ECO:0000256" key="5">
    <source>
        <dbReference type="ARBA" id="ARBA00022927"/>
    </source>
</evidence>